<dbReference type="EMBL" id="CAEZXH010000006">
    <property type="protein sequence ID" value="CAB4676442.1"/>
    <property type="molecule type" value="Genomic_DNA"/>
</dbReference>
<name>A0A6J6RDV0_9ZZZZ</name>
<dbReference type="EMBL" id="CAEZUJ010000007">
    <property type="protein sequence ID" value="CAB4593088.1"/>
    <property type="molecule type" value="Genomic_DNA"/>
</dbReference>
<dbReference type="Pfam" id="PF12005">
    <property type="entry name" value="DUF3499"/>
    <property type="match status" value="1"/>
</dbReference>
<protein>
    <submittedName>
        <fullName evidence="3">Unannotated protein</fullName>
    </submittedName>
</protein>
<accession>A0A6J6RDV0</accession>
<reference evidence="3" key="1">
    <citation type="submission" date="2020-05" db="EMBL/GenBank/DDBJ databases">
        <authorList>
            <person name="Chiriac C."/>
            <person name="Salcher M."/>
            <person name="Ghai R."/>
            <person name="Kavagutti S V."/>
        </authorList>
    </citation>
    <scope>NUCLEOTIDE SEQUENCE</scope>
</reference>
<dbReference type="EMBL" id="CAEZZS010000003">
    <property type="protein sequence ID" value="CAB4767872.1"/>
    <property type="molecule type" value="Genomic_DNA"/>
</dbReference>
<gene>
    <name evidence="1" type="ORF">UFOPK1811_00290</name>
    <name evidence="2" type="ORF">UFOPK2360_00207</name>
    <name evidence="3" type="ORF">UFOPK2659_00590</name>
    <name evidence="4" type="ORF">UFOPK2922_00157</name>
</gene>
<evidence type="ECO:0000313" key="3">
    <source>
        <dbReference type="EMBL" id="CAB4720143.1"/>
    </source>
</evidence>
<dbReference type="EMBL" id="CAEZYJ010000067">
    <property type="protein sequence ID" value="CAB4720143.1"/>
    <property type="molecule type" value="Genomic_DNA"/>
</dbReference>
<proteinExistence type="predicted"/>
<evidence type="ECO:0000313" key="1">
    <source>
        <dbReference type="EMBL" id="CAB4593088.1"/>
    </source>
</evidence>
<sequence>MGCNEPAVSTLTYIYSDSTVVLGPLATFAEPHNYDLCNLHGEKLTPPRGWELIKLAAEEYSTGPTHDDLLAIAEAVRSVASPQKEVIHPTLGRRGHLRALPSD</sequence>
<organism evidence="3">
    <name type="scientific">freshwater metagenome</name>
    <dbReference type="NCBI Taxonomy" id="449393"/>
    <lineage>
        <taxon>unclassified sequences</taxon>
        <taxon>metagenomes</taxon>
        <taxon>ecological metagenomes</taxon>
    </lineage>
</organism>
<dbReference type="InterPro" id="IPR021888">
    <property type="entry name" value="DUF3499"/>
</dbReference>
<evidence type="ECO:0000313" key="4">
    <source>
        <dbReference type="EMBL" id="CAB4767872.1"/>
    </source>
</evidence>
<dbReference type="AlphaFoldDB" id="A0A6J6RDV0"/>
<evidence type="ECO:0000313" key="2">
    <source>
        <dbReference type="EMBL" id="CAB4676442.1"/>
    </source>
</evidence>